<dbReference type="Proteomes" id="UP000815325">
    <property type="component" value="Unassembled WGS sequence"/>
</dbReference>
<evidence type="ECO:0000313" key="2">
    <source>
        <dbReference type="Proteomes" id="UP000815325"/>
    </source>
</evidence>
<dbReference type="EMBL" id="MU071382">
    <property type="protein sequence ID" value="KAF5826095.1"/>
    <property type="molecule type" value="Genomic_DNA"/>
</dbReference>
<evidence type="ECO:0000313" key="1">
    <source>
        <dbReference type="EMBL" id="KAF5826095.1"/>
    </source>
</evidence>
<name>A0ABQ7FUL1_DUNSA</name>
<accession>A0ABQ7FUL1</accession>
<gene>
    <name evidence="1" type="ORF">DUNSADRAFT_4882</name>
</gene>
<proteinExistence type="predicted"/>
<comment type="caution">
    <text evidence="1">The sequence shown here is derived from an EMBL/GenBank/DDBJ whole genome shotgun (WGS) entry which is preliminary data.</text>
</comment>
<feature type="non-terminal residue" evidence="1">
    <location>
        <position position="1"/>
    </location>
</feature>
<reference evidence="1" key="1">
    <citation type="submission" date="2017-08" db="EMBL/GenBank/DDBJ databases">
        <authorList>
            <person name="Polle J.E."/>
            <person name="Barry K."/>
            <person name="Cushman J."/>
            <person name="Schmutz J."/>
            <person name="Tran D."/>
            <person name="Hathwaick L.T."/>
            <person name="Yim W.C."/>
            <person name="Jenkins J."/>
            <person name="Mckie-Krisberg Z.M."/>
            <person name="Prochnik S."/>
            <person name="Lindquist E."/>
            <person name="Dockter R.B."/>
            <person name="Adam C."/>
            <person name="Molina H."/>
            <person name="Bunkerborg J."/>
            <person name="Jin E."/>
            <person name="Buchheim M."/>
            <person name="Magnuson J."/>
        </authorList>
    </citation>
    <scope>NUCLEOTIDE SEQUENCE</scope>
    <source>
        <strain evidence="1">CCAP 19/18</strain>
    </source>
</reference>
<protein>
    <submittedName>
        <fullName evidence="1">Uncharacterized protein</fullName>
    </submittedName>
</protein>
<organism evidence="1 2">
    <name type="scientific">Dunaliella salina</name>
    <name type="common">Green alga</name>
    <name type="synonym">Protococcus salinus</name>
    <dbReference type="NCBI Taxonomy" id="3046"/>
    <lineage>
        <taxon>Eukaryota</taxon>
        <taxon>Viridiplantae</taxon>
        <taxon>Chlorophyta</taxon>
        <taxon>core chlorophytes</taxon>
        <taxon>Chlorophyceae</taxon>
        <taxon>CS clade</taxon>
        <taxon>Chlamydomonadales</taxon>
        <taxon>Dunaliellaceae</taxon>
        <taxon>Dunaliella</taxon>
    </lineage>
</organism>
<keyword evidence="2" id="KW-1185">Reference proteome</keyword>
<sequence>IASLKEETPQLAGIDSADPAQAAKAGAVSWEALHELVKNCWEAKYDQEYDLKSGDEKVGLCCVANRRTGHTRGRSQSK</sequence>